<dbReference type="OrthoDB" id="3692101at2"/>
<accession>A0A1C6SVZ8</accession>
<organism evidence="1 2">
    <name type="scientific">Micromonospora rhizosphaerae</name>
    <dbReference type="NCBI Taxonomy" id="568872"/>
    <lineage>
        <taxon>Bacteria</taxon>
        <taxon>Bacillati</taxon>
        <taxon>Actinomycetota</taxon>
        <taxon>Actinomycetes</taxon>
        <taxon>Micromonosporales</taxon>
        <taxon>Micromonosporaceae</taxon>
        <taxon>Micromonospora</taxon>
    </lineage>
</organism>
<keyword evidence="2" id="KW-1185">Reference proteome</keyword>
<dbReference type="AlphaFoldDB" id="A0A1C6SVZ8"/>
<dbReference type="EMBL" id="FMHV01000002">
    <property type="protein sequence ID" value="SCL33711.1"/>
    <property type="molecule type" value="Genomic_DNA"/>
</dbReference>
<proteinExistence type="predicted"/>
<dbReference type="Proteomes" id="UP000199413">
    <property type="component" value="Unassembled WGS sequence"/>
</dbReference>
<sequence length="88" mass="9963">MQRFADDDAGYLNWISRNPDGYVVNTNRSPSPSYLILHRATCRTIAESPTRGGRWTDQYIKLCGGRAELERWAHEEVGGPLKPCAHCE</sequence>
<protein>
    <submittedName>
        <fullName evidence="1">Uncharacterized protein</fullName>
    </submittedName>
</protein>
<evidence type="ECO:0000313" key="1">
    <source>
        <dbReference type="EMBL" id="SCL33711.1"/>
    </source>
</evidence>
<evidence type="ECO:0000313" key="2">
    <source>
        <dbReference type="Proteomes" id="UP000199413"/>
    </source>
</evidence>
<dbReference type="RefSeq" id="WP_091344753.1">
    <property type="nucleotide sequence ID" value="NZ_FMHV01000002.1"/>
</dbReference>
<name>A0A1C6SVZ8_9ACTN</name>
<reference evidence="2" key="1">
    <citation type="submission" date="2016-06" db="EMBL/GenBank/DDBJ databases">
        <authorList>
            <person name="Varghese N."/>
            <person name="Submissions Spin"/>
        </authorList>
    </citation>
    <scope>NUCLEOTIDE SEQUENCE [LARGE SCALE GENOMIC DNA]</scope>
    <source>
        <strain evidence="2">DSM 45431</strain>
    </source>
</reference>
<gene>
    <name evidence="1" type="ORF">GA0070624_4803</name>
</gene>